<feature type="region of interest" description="Disordered" evidence="1">
    <location>
        <begin position="111"/>
        <end position="132"/>
    </location>
</feature>
<sequence length="201" mass="22438">MAKALPVVCFVRCFGFLFEMPGTIIYTDYSPLFLQRNIMKSKLLIVFLLAAASSAAWAQTEIFQCVSADGAVEFRNTGPQRGCKRMDLPAQNVIPAPKRIVAQAAAAKPAASASPAGFPKVDGDTQKARDSDRRQILQDELKAEERKLAELKKEFNNGEPERRGDERNYAKYQERVAGMKEDINRTEKNVEALQREIGNLK</sequence>
<feature type="compositionally biased region" description="Basic and acidic residues" evidence="1">
    <location>
        <begin position="121"/>
        <end position="132"/>
    </location>
</feature>
<name>A0A239GLS5_9BURK</name>
<organism evidence="2 3">
    <name type="scientific">Noviherbaspirillum humi</name>
    <dbReference type="NCBI Taxonomy" id="1688639"/>
    <lineage>
        <taxon>Bacteria</taxon>
        <taxon>Pseudomonadati</taxon>
        <taxon>Pseudomonadota</taxon>
        <taxon>Betaproteobacteria</taxon>
        <taxon>Burkholderiales</taxon>
        <taxon>Oxalobacteraceae</taxon>
        <taxon>Noviherbaspirillum</taxon>
    </lineage>
</organism>
<proteinExistence type="predicted"/>
<evidence type="ECO:0000313" key="3">
    <source>
        <dbReference type="Proteomes" id="UP000198284"/>
    </source>
</evidence>
<evidence type="ECO:0000256" key="1">
    <source>
        <dbReference type="SAM" id="MobiDB-lite"/>
    </source>
</evidence>
<keyword evidence="3" id="KW-1185">Reference proteome</keyword>
<dbReference type="AlphaFoldDB" id="A0A239GLS5"/>
<reference evidence="2 3" key="1">
    <citation type="submission" date="2017-06" db="EMBL/GenBank/DDBJ databases">
        <authorList>
            <person name="Kim H.J."/>
            <person name="Triplett B.A."/>
        </authorList>
    </citation>
    <scope>NUCLEOTIDE SEQUENCE [LARGE SCALE GENOMIC DNA]</scope>
    <source>
        <strain evidence="2 3">U15</strain>
    </source>
</reference>
<evidence type="ECO:0000313" key="2">
    <source>
        <dbReference type="EMBL" id="SNS70216.1"/>
    </source>
</evidence>
<protein>
    <recommendedName>
        <fullName evidence="4">DUF4124 domain-containing protein</fullName>
    </recommendedName>
</protein>
<accession>A0A239GLS5</accession>
<evidence type="ECO:0008006" key="4">
    <source>
        <dbReference type="Google" id="ProtNLM"/>
    </source>
</evidence>
<dbReference type="Proteomes" id="UP000198284">
    <property type="component" value="Unassembled WGS sequence"/>
</dbReference>
<dbReference type="EMBL" id="FZOT01000005">
    <property type="protein sequence ID" value="SNS70216.1"/>
    <property type="molecule type" value="Genomic_DNA"/>
</dbReference>
<gene>
    <name evidence="2" type="ORF">SAMN06265795_10599</name>
</gene>